<gene>
    <name evidence="3" type="ORF">DL762_000344</name>
</gene>
<comment type="caution">
    <text evidence="3">The sequence shown here is derived from an EMBL/GenBank/DDBJ whole genome shotgun (WGS) entry which is preliminary data.</text>
</comment>
<feature type="compositionally biased region" description="Polar residues" evidence="1">
    <location>
        <begin position="90"/>
        <end position="99"/>
    </location>
</feature>
<evidence type="ECO:0000313" key="4">
    <source>
        <dbReference type="Proteomes" id="UP000294003"/>
    </source>
</evidence>
<keyword evidence="4" id="KW-1185">Reference proteome</keyword>
<feature type="chain" id="PRO_5045148739" evidence="2">
    <location>
        <begin position="20"/>
        <end position="156"/>
    </location>
</feature>
<sequence>MPSFLTSFSLSFMRVGVDAFAECVFDSVKGWWRSGQFRLSVGHVLKAVSAAHSHRLSPAQPHPAGDTFVNFRVGARETLSLMRALDNLGTGTARSNNKSPHLPTRPRGPRVAMKPFRPSLTSLAPSEASPLRPVEVLQLCGDEASFEFITTLLSCI</sequence>
<feature type="signal peptide" evidence="2">
    <location>
        <begin position="1"/>
        <end position="19"/>
    </location>
</feature>
<dbReference type="Proteomes" id="UP000294003">
    <property type="component" value="Unassembled WGS sequence"/>
</dbReference>
<evidence type="ECO:0000256" key="1">
    <source>
        <dbReference type="SAM" id="MobiDB-lite"/>
    </source>
</evidence>
<protein>
    <submittedName>
        <fullName evidence="3">Uncharacterized protein</fullName>
    </submittedName>
</protein>
<proteinExistence type="predicted"/>
<name>A0ABY0HJH6_9PEZI</name>
<feature type="region of interest" description="Disordered" evidence="1">
    <location>
        <begin position="90"/>
        <end position="111"/>
    </location>
</feature>
<dbReference type="EMBL" id="QJNS01000006">
    <property type="protein sequence ID" value="RYO94910.1"/>
    <property type="molecule type" value="Genomic_DNA"/>
</dbReference>
<organism evidence="3 4">
    <name type="scientific">Monosporascus cannonballus</name>
    <dbReference type="NCBI Taxonomy" id="155416"/>
    <lineage>
        <taxon>Eukaryota</taxon>
        <taxon>Fungi</taxon>
        <taxon>Dikarya</taxon>
        <taxon>Ascomycota</taxon>
        <taxon>Pezizomycotina</taxon>
        <taxon>Sordariomycetes</taxon>
        <taxon>Xylariomycetidae</taxon>
        <taxon>Xylariales</taxon>
        <taxon>Xylariales incertae sedis</taxon>
        <taxon>Monosporascus</taxon>
    </lineage>
</organism>
<evidence type="ECO:0000313" key="3">
    <source>
        <dbReference type="EMBL" id="RYO94910.1"/>
    </source>
</evidence>
<keyword evidence="2" id="KW-0732">Signal</keyword>
<reference evidence="3 4" key="1">
    <citation type="submission" date="2018-06" db="EMBL/GenBank/DDBJ databases">
        <title>Complete Genomes of Monosporascus.</title>
        <authorList>
            <person name="Robinson A.J."/>
            <person name="Natvig D.O."/>
        </authorList>
    </citation>
    <scope>NUCLEOTIDE SEQUENCE [LARGE SCALE GENOMIC DNA]</scope>
    <source>
        <strain evidence="3 4">CBS 609.92</strain>
    </source>
</reference>
<evidence type="ECO:0000256" key="2">
    <source>
        <dbReference type="SAM" id="SignalP"/>
    </source>
</evidence>
<accession>A0ABY0HJH6</accession>